<evidence type="ECO:0000313" key="3">
    <source>
        <dbReference type="EMBL" id="GGB04901.1"/>
    </source>
</evidence>
<reference evidence="3" key="1">
    <citation type="journal article" date="2014" name="Int. J. Syst. Evol. Microbiol.">
        <title>Complete genome sequence of Corynebacterium casei LMG S-19264T (=DSM 44701T), isolated from a smear-ripened cheese.</title>
        <authorList>
            <consortium name="US DOE Joint Genome Institute (JGI-PGF)"/>
            <person name="Walter F."/>
            <person name="Albersmeier A."/>
            <person name="Kalinowski J."/>
            <person name="Ruckert C."/>
        </authorList>
    </citation>
    <scope>NUCLEOTIDE SEQUENCE</scope>
    <source>
        <strain evidence="3">CGMCC 1.15082</strain>
    </source>
</reference>
<dbReference type="SUPFAM" id="SSF54427">
    <property type="entry name" value="NTF2-like"/>
    <property type="match status" value="1"/>
</dbReference>
<dbReference type="PANTHER" id="PTHR41252">
    <property type="entry name" value="BLR2505 PROTEIN"/>
    <property type="match status" value="1"/>
</dbReference>
<organism evidence="3 4">
    <name type="scientific">Brucella endophytica</name>
    <dbReference type="NCBI Taxonomy" id="1963359"/>
    <lineage>
        <taxon>Bacteria</taxon>
        <taxon>Pseudomonadati</taxon>
        <taxon>Pseudomonadota</taxon>
        <taxon>Alphaproteobacteria</taxon>
        <taxon>Hyphomicrobiales</taxon>
        <taxon>Brucellaceae</taxon>
        <taxon>Brucella/Ochrobactrum group</taxon>
        <taxon>Brucella</taxon>
    </lineage>
</organism>
<comment type="caution">
    <text evidence="3">The sequence shown here is derived from an EMBL/GenBank/DDBJ whole genome shotgun (WGS) entry which is preliminary data.</text>
</comment>
<keyword evidence="1" id="KW-0732">Signal</keyword>
<dbReference type="PANTHER" id="PTHR41252:SF1">
    <property type="entry name" value="BLR2505 PROTEIN"/>
    <property type="match status" value="1"/>
</dbReference>
<dbReference type="EMBL" id="BMHH01000018">
    <property type="protein sequence ID" value="GGB04901.1"/>
    <property type="molecule type" value="Genomic_DNA"/>
</dbReference>
<protein>
    <recommendedName>
        <fullName evidence="2">SnoaL-like domain-containing protein</fullName>
    </recommendedName>
</protein>
<evidence type="ECO:0000259" key="2">
    <source>
        <dbReference type="Pfam" id="PF12680"/>
    </source>
</evidence>
<evidence type="ECO:0000256" key="1">
    <source>
        <dbReference type="SAM" id="SignalP"/>
    </source>
</evidence>
<accession>A0A916SLF7</accession>
<name>A0A916SLF7_9HYPH</name>
<dbReference type="Pfam" id="PF12680">
    <property type="entry name" value="SnoaL_2"/>
    <property type="match status" value="1"/>
</dbReference>
<proteinExistence type="predicted"/>
<gene>
    <name evidence="3" type="ORF">GCM10011491_36290</name>
</gene>
<dbReference type="Proteomes" id="UP000646478">
    <property type="component" value="Unassembled WGS sequence"/>
</dbReference>
<feature type="chain" id="PRO_5036696002" description="SnoaL-like domain-containing protein" evidence="1">
    <location>
        <begin position="25"/>
        <end position="172"/>
    </location>
</feature>
<dbReference type="Gene3D" id="3.10.450.50">
    <property type="match status" value="1"/>
</dbReference>
<sequence>MSTFRINRNLSHVAGLLLVTLVFAAPAAAVHAERADVSARNEAIVRQAFDKWQAGGNVFAELLAPDIKWTIHGSGPVARTYTGLEDFTKNASGPLVSRLATPITPRVHNIWTSGDAVIVRFDGTATTTSGEPYNNQFVWIFRMADGRVTEAEAFLDLAAYQAVVENNAPRVD</sequence>
<dbReference type="InterPro" id="IPR037401">
    <property type="entry name" value="SnoaL-like"/>
</dbReference>
<evidence type="ECO:0000313" key="4">
    <source>
        <dbReference type="Proteomes" id="UP000646478"/>
    </source>
</evidence>
<feature type="signal peptide" evidence="1">
    <location>
        <begin position="1"/>
        <end position="24"/>
    </location>
</feature>
<keyword evidence="4" id="KW-1185">Reference proteome</keyword>
<dbReference type="RefSeq" id="WP_188825608.1">
    <property type="nucleotide sequence ID" value="NZ_BMHH01000018.1"/>
</dbReference>
<dbReference type="InterPro" id="IPR032710">
    <property type="entry name" value="NTF2-like_dom_sf"/>
</dbReference>
<reference evidence="3" key="2">
    <citation type="submission" date="2020-09" db="EMBL/GenBank/DDBJ databases">
        <authorList>
            <person name="Sun Q."/>
            <person name="Zhou Y."/>
        </authorList>
    </citation>
    <scope>NUCLEOTIDE SEQUENCE</scope>
    <source>
        <strain evidence="3">CGMCC 1.15082</strain>
    </source>
</reference>
<dbReference type="AlphaFoldDB" id="A0A916SLF7"/>
<feature type="domain" description="SnoaL-like" evidence="2">
    <location>
        <begin position="45"/>
        <end position="150"/>
    </location>
</feature>